<evidence type="ECO:0000313" key="4">
    <source>
        <dbReference type="Proteomes" id="UP000054266"/>
    </source>
</evidence>
<reference evidence="3 4" key="1">
    <citation type="submission" date="2015-01" db="EMBL/GenBank/DDBJ databases">
        <title>The Genome Sequence of Capronia semiimmersa CBS27337.</title>
        <authorList>
            <consortium name="The Broad Institute Genomics Platform"/>
            <person name="Cuomo C."/>
            <person name="de Hoog S."/>
            <person name="Gorbushina A."/>
            <person name="Stielow B."/>
            <person name="Teixiera M."/>
            <person name="Abouelleil A."/>
            <person name="Chapman S.B."/>
            <person name="Priest M."/>
            <person name="Young S.K."/>
            <person name="Wortman J."/>
            <person name="Nusbaum C."/>
            <person name="Birren B."/>
        </authorList>
    </citation>
    <scope>NUCLEOTIDE SEQUENCE [LARGE SCALE GENOMIC DNA]</scope>
    <source>
        <strain evidence="3 4">CBS 27337</strain>
    </source>
</reference>
<organism evidence="3 4">
    <name type="scientific">Phialophora macrospora</name>
    <dbReference type="NCBI Taxonomy" id="1851006"/>
    <lineage>
        <taxon>Eukaryota</taxon>
        <taxon>Fungi</taxon>
        <taxon>Dikarya</taxon>
        <taxon>Ascomycota</taxon>
        <taxon>Pezizomycotina</taxon>
        <taxon>Eurotiomycetes</taxon>
        <taxon>Chaetothyriomycetidae</taxon>
        <taxon>Chaetothyriales</taxon>
        <taxon>Herpotrichiellaceae</taxon>
        <taxon>Phialophora</taxon>
    </lineage>
</organism>
<evidence type="ECO:0000313" key="3">
    <source>
        <dbReference type="EMBL" id="KIW69890.1"/>
    </source>
</evidence>
<dbReference type="EMBL" id="KN846957">
    <property type="protein sequence ID" value="KIW69890.1"/>
    <property type="molecule type" value="Genomic_DNA"/>
</dbReference>
<keyword evidence="2" id="KW-0472">Membrane</keyword>
<evidence type="ECO:0008006" key="5">
    <source>
        <dbReference type="Google" id="ProtNLM"/>
    </source>
</evidence>
<keyword evidence="4" id="KW-1185">Reference proteome</keyword>
<feature type="transmembrane region" description="Helical" evidence="2">
    <location>
        <begin position="53"/>
        <end position="78"/>
    </location>
</feature>
<feature type="transmembrane region" description="Helical" evidence="2">
    <location>
        <begin position="138"/>
        <end position="161"/>
    </location>
</feature>
<evidence type="ECO:0000256" key="1">
    <source>
        <dbReference type="SAM" id="MobiDB-lite"/>
    </source>
</evidence>
<sequence>MEPLRHLLLPSRHDRNGSADIGGGFLPQTPTSAAEQVRKAKGKARVAPNVCRVLVRVVALALAASIIGVLSHASAVWFTTRNVVQQQPNGVRQRAWPNHLDGWPTWVMLGAAVIAVIVQILSLLTFCGGVRKLRETRLHGWAVFFTSLLGITAWVVAAAYFKWQDSRGKKSWDLWSWSCSHKSLENGKMSFETMCVEMKYTWYASIVVAVFELVGLAIFGHILYRSRKDGPGYSRITVSHI</sequence>
<dbReference type="STRING" id="5601.A0A0D2FTP4"/>
<gene>
    <name evidence="3" type="ORF">PV04_02208</name>
</gene>
<dbReference type="PANTHER" id="PTHR42069:SF1">
    <property type="entry name" value="MARVEL DOMAIN-CONTAINING PROTEIN"/>
    <property type="match status" value="1"/>
</dbReference>
<feature type="transmembrane region" description="Helical" evidence="2">
    <location>
        <begin position="200"/>
        <end position="224"/>
    </location>
</feature>
<dbReference type="Proteomes" id="UP000054266">
    <property type="component" value="Unassembled WGS sequence"/>
</dbReference>
<keyword evidence="2" id="KW-1133">Transmembrane helix</keyword>
<protein>
    <recommendedName>
        <fullName evidence="5">MARVEL domain-containing protein</fullName>
    </recommendedName>
</protein>
<feature type="region of interest" description="Disordered" evidence="1">
    <location>
        <begin position="1"/>
        <end position="25"/>
    </location>
</feature>
<dbReference type="AlphaFoldDB" id="A0A0D2FTP4"/>
<keyword evidence="2" id="KW-0812">Transmembrane</keyword>
<feature type="transmembrane region" description="Helical" evidence="2">
    <location>
        <begin position="106"/>
        <end position="126"/>
    </location>
</feature>
<name>A0A0D2FTP4_9EURO</name>
<dbReference type="HOGENOM" id="CLU_081905_0_0_1"/>
<accession>A0A0D2FTP4</accession>
<proteinExistence type="predicted"/>
<evidence type="ECO:0000256" key="2">
    <source>
        <dbReference type="SAM" id="Phobius"/>
    </source>
</evidence>
<dbReference type="PANTHER" id="PTHR42069">
    <property type="entry name" value="HYPHAL ANASTAMOSIS-8 PROTEIN"/>
    <property type="match status" value="1"/>
</dbReference>